<evidence type="ECO:0000313" key="1">
    <source>
        <dbReference type="EMBL" id="QPH39701.1"/>
    </source>
</evidence>
<organism evidence="1 2">
    <name type="scientific">Pedobacter endophyticus</name>
    <dbReference type="NCBI Taxonomy" id="2789740"/>
    <lineage>
        <taxon>Bacteria</taxon>
        <taxon>Pseudomonadati</taxon>
        <taxon>Bacteroidota</taxon>
        <taxon>Sphingobacteriia</taxon>
        <taxon>Sphingobacteriales</taxon>
        <taxon>Sphingobacteriaceae</taxon>
        <taxon>Pedobacter</taxon>
    </lineage>
</organism>
<keyword evidence="2" id="KW-1185">Reference proteome</keyword>
<reference evidence="1 2" key="1">
    <citation type="submission" date="2020-11" db="EMBL/GenBank/DDBJ databases">
        <title>Pedobacter endophytica, an endophytic bacteria isolated form Carex pumila.</title>
        <authorList>
            <person name="Peng Y."/>
            <person name="Jiang L."/>
            <person name="Lee J."/>
        </authorList>
    </citation>
    <scope>NUCLEOTIDE SEQUENCE [LARGE SCALE GENOMIC DNA]</scope>
    <source>
        <strain evidence="1 2">JBR3-12</strain>
    </source>
</reference>
<name>A0A7S9L049_9SPHI</name>
<protein>
    <submittedName>
        <fullName evidence="1">Uncharacterized protein</fullName>
    </submittedName>
</protein>
<evidence type="ECO:0000313" key="2">
    <source>
        <dbReference type="Proteomes" id="UP000594759"/>
    </source>
</evidence>
<dbReference type="RefSeq" id="WP_196099167.1">
    <property type="nucleotide sequence ID" value="NZ_CP064939.1"/>
</dbReference>
<dbReference type="EMBL" id="CP064939">
    <property type="protein sequence ID" value="QPH39701.1"/>
    <property type="molecule type" value="Genomic_DNA"/>
</dbReference>
<dbReference type="AlphaFoldDB" id="A0A7S9L049"/>
<gene>
    <name evidence="1" type="ORF">IZT61_22140</name>
</gene>
<sequence>MDWQEAQLGVVFHDNLYVLDAVSGKQFLPDDLSGINLLPVYQKQLPVKIQGLVIKAWEENE</sequence>
<dbReference type="KEGG" id="pex:IZT61_22140"/>
<accession>A0A7S9L049</accession>
<proteinExistence type="predicted"/>
<dbReference type="Proteomes" id="UP000594759">
    <property type="component" value="Chromosome"/>
</dbReference>